<reference evidence="2 3" key="1">
    <citation type="journal article" date="2019" name="Nat. Med.">
        <title>A library of human gut bacterial isolates paired with longitudinal multiomics data enables mechanistic microbiome research.</title>
        <authorList>
            <person name="Poyet M."/>
            <person name="Groussin M."/>
            <person name="Gibbons S.M."/>
            <person name="Avila-Pacheco J."/>
            <person name="Jiang X."/>
            <person name="Kearney S.M."/>
            <person name="Perrotta A.R."/>
            <person name="Berdy B."/>
            <person name="Zhao S."/>
            <person name="Lieberman T.D."/>
            <person name="Swanson P.K."/>
            <person name="Smith M."/>
            <person name="Roesemann S."/>
            <person name="Alexander J.E."/>
            <person name="Rich S.A."/>
            <person name="Livny J."/>
            <person name="Vlamakis H."/>
            <person name="Clish C."/>
            <person name="Bullock K."/>
            <person name="Deik A."/>
            <person name="Scott J."/>
            <person name="Pierce K.A."/>
            <person name="Xavier R.J."/>
            <person name="Alm E.J."/>
        </authorList>
    </citation>
    <scope>NUCLEOTIDE SEQUENCE [LARGE SCALE GENOMIC DNA]</scope>
    <source>
        <strain evidence="2 3">BIOML-A4</strain>
    </source>
</reference>
<sequence length="266" mass="30925">MYEDFFEMKKTPFVRSIPVDDLYMDQDTEEIHNRLLYATRRQLFALVIGDPGTGKTTSLRRLKSALNGQEYAVLYLSESKLTPRYFYNGLLEQLGCETRFYRGDARNLLHHQIEIMRGVEHRKLVVIVDEGHLLSKEMLEEIRFLLNYRMDSENPLALILAGQTELWEKLKLHAYRAILHRVDIQCFLAPYDFSQTKAYIEKQLAYAGHSNAIFSEDALKVIHSFSSGIPRLINRACTQSLVYAYQNRRPIVDDRMVQLVLVGEVS</sequence>
<dbReference type="Gene3D" id="3.40.50.300">
    <property type="entry name" value="P-loop containing nucleotide triphosphate hydrolases"/>
    <property type="match status" value="1"/>
</dbReference>
<dbReference type="PANTHER" id="PTHR35894:SF1">
    <property type="entry name" value="PHOSPHORIBULOKINASE _ URIDINE KINASE FAMILY"/>
    <property type="match status" value="1"/>
</dbReference>
<name>A0A6L6LUQ6_9FIRM</name>
<dbReference type="AlphaFoldDB" id="A0A6L6LUQ6"/>
<evidence type="ECO:0000313" key="2">
    <source>
        <dbReference type="EMBL" id="MTS28447.1"/>
    </source>
</evidence>
<accession>A0A6L6LUQ6</accession>
<dbReference type="SUPFAM" id="SSF52540">
    <property type="entry name" value="P-loop containing nucleoside triphosphate hydrolases"/>
    <property type="match status" value="1"/>
</dbReference>
<gene>
    <name evidence="2" type="ORF">GMD59_14290</name>
</gene>
<proteinExistence type="predicted"/>
<dbReference type="RefSeq" id="WP_119981567.1">
    <property type="nucleotide sequence ID" value="NZ_CAUWGP010000090.1"/>
</dbReference>
<protein>
    <submittedName>
        <fullName evidence="2">AAA family ATPase</fullName>
    </submittedName>
</protein>
<evidence type="ECO:0000259" key="1">
    <source>
        <dbReference type="Pfam" id="PF13401"/>
    </source>
</evidence>
<dbReference type="InterPro" id="IPR027417">
    <property type="entry name" value="P-loop_NTPase"/>
</dbReference>
<comment type="caution">
    <text evidence="2">The sequence shown here is derived from an EMBL/GenBank/DDBJ whole genome shotgun (WGS) entry which is preliminary data.</text>
</comment>
<dbReference type="EMBL" id="WMZU01000027">
    <property type="protein sequence ID" value="MTS28447.1"/>
    <property type="molecule type" value="Genomic_DNA"/>
</dbReference>
<evidence type="ECO:0000313" key="3">
    <source>
        <dbReference type="Proteomes" id="UP000472755"/>
    </source>
</evidence>
<dbReference type="GO" id="GO:0016887">
    <property type="term" value="F:ATP hydrolysis activity"/>
    <property type="evidence" value="ECO:0007669"/>
    <property type="project" value="InterPro"/>
</dbReference>
<dbReference type="PANTHER" id="PTHR35894">
    <property type="entry name" value="GENERAL SECRETION PATHWAY PROTEIN A-RELATED"/>
    <property type="match status" value="1"/>
</dbReference>
<dbReference type="InterPro" id="IPR049945">
    <property type="entry name" value="AAA_22"/>
</dbReference>
<dbReference type="CDD" id="cd00009">
    <property type="entry name" value="AAA"/>
    <property type="match status" value="1"/>
</dbReference>
<dbReference type="Proteomes" id="UP000472755">
    <property type="component" value="Unassembled WGS sequence"/>
</dbReference>
<dbReference type="Pfam" id="PF13401">
    <property type="entry name" value="AAA_22"/>
    <property type="match status" value="1"/>
</dbReference>
<organism evidence="2 3">
    <name type="scientific">Ruthenibacterium lactatiformans</name>
    <dbReference type="NCBI Taxonomy" id="1550024"/>
    <lineage>
        <taxon>Bacteria</taxon>
        <taxon>Bacillati</taxon>
        <taxon>Bacillota</taxon>
        <taxon>Clostridia</taxon>
        <taxon>Eubacteriales</taxon>
        <taxon>Oscillospiraceae</taxon>
        <taxon>Ruthenibacterium</taxon>
    </lineage>
</organism>
<dbReference type="InterPro" id="IPR052026">
    <property type="entry name" value="ExeA_AAA_ATPase_DNA-bind"/>
</dbReference>
<feature type="domain" description="ORC1/DEAH AAA+ ATPase" evidence="1">
    <location>
        <begin position="41"/>
        <end position="170"/>
    </location>
</feature>